<feature type="compositionally biased region" description="Basic residues" evidence="1">
    <location>
        <begin position="414"/>
        <end position="424"/>
    </location>
</feature>
<dbReference type="OrthoDB" id="5505282at2"/>
<dbReference type="EMBL" id="PVNK01000121">
    <property type="protein sequence ID" value="PRQ02354.1"/>
    <property type="molecule type" value="Genomic_DNA"/>
</dbReference>
<evidence type="ECO:0000313" key="3">
    <source>
        <dbReference type="Proteomes" id="UP000237968"/>
    </source>
</evidence>
<reference evidence="2 3" key="1">
    <citation type="submission" date="2018-03" db="EMBL/GenBank/DDBJ databases">
        <title>Draft Genome Sequences of the Obligatory Marine Myxobacteria Enhygromyxa salina SWB005.</title>
        <authorList>
            <person name="Poehlein A."/>
            <person name="Moghaddam J.A."/>
            <person name="Harms H."/>
            <person name="Alanjari M."/>
            <person name="Koenig G.M."/>
            <person name="Daniel R."/>
            <person name="Schaeberle T.F."/>
        </authorList>
    </citation>
    <scope>NUCLEOTIDE SEQUENCE [LARGE SCALE GENOMIC DNA]</scope>
    <source>
        <strain evidence="2 3">SWB005</strain>
    </source>
</reference>
<protein>
    <submittedName>
        <fullName evidence="2">Uncharacterized protein</fullName>
    </submittedName>
</protein>
<dbReference type="AlphaFoldDB" id="A0A2S9YB65"/>
<accession>A0A2S9YB65</accession>
<organism evidence="2 3">
    <name type="scientific">Enhygromyxa salina</name>
    <dbReference type="NCBI Taxonomy" id="215803"/>
    <lineage>
        <taxon>Bacteria</taxon>
        <taxon>Pseudomonadati</taxon>
        <taxon>Myxococcota</taxon>
        <taxon>Polyangia</taxon>
        <taxon>Nannocystales</taxon>
        <taxon>Nannocystaceae</taxon>
        <taxon>Enhygromyxa</taxon>
    </lineage>
</organism>
<feature type="region of interest" description="Disordered" evidence="1">
    <location>
        <begin position="399"/>
        <end position="424"/>
    </location>
</feature>
<dbReference type="RefSeq" id="WP_106391787.1">
    <property type="nucleotide sequence ID" value="NZ_PVNK01000121.1"/>
</dbReference>
<comment type="caution">
    <text evidence="2">The sequence shown here is derived from an EMBL/GenBank/DDBJ whole genome shotgun (WGS) entry which is preliminary data.</text>
</comment>
<evidence type="ECO:0000256" key="1">
    <source>
        <dbReference type="SAM" id="MobiDB-lite"/>
    </source>
</evidence>
<sequence length="424" mass="46608">MSHALRRALYIEDLEICAALYQRRREHLERPETRLSDLAELEDRIDAHVDALARGRELAAEVCVEAVDSGDAGRVHAATRALCRGSDTSVLTRFDARVREDPSVGPALESALALELTDAWARQLELSLESATLGPILARALGCRRITALGDALTRFVLERKTEVDPAFVWALGELRHRPALELLQVLLGRAKRPTLWSTIAVACLKLKDPRVARLLEKSDAVTRWSPLGQALAFEVPGSWLLAELEREPSTELVTAVALRGASSSFGPLIELLGERELGALVAGALFLITGAPLLEAQDTSTPASGSRLCRDPDLWREWFDEHAREWPSGQRRRFGALVDMPISIAAALCCAVPITLREALFDELALRFDEDPGLRPDGPARIMLEELKPRAARAPVFDARSPTKLSGPLSGRFKLRAAPRSRD</sequence>
<evidence type="ECO:0000313" key="2">
    <source>
        <dbReference type="EMBL" id="PRQ02354.1"/>
    </source>
</evidence>
<dbReference type="Proteomes" id="UP000237968">
    <property type="component" value="Unassembled WGS sequence"/>
</dbReference>
<proteinExistence type="predicted"/>
<gene>
    <name evidence="2" type="ORF">ENSA5_23710</name>
</gene>
<name>A0A2S9YB65_9BACT</name>
<keyword evidence="3" id="KW-1185">Reference proteome</keyword>